<keyword evidence="3" id="KW-1185">Reference proteome</keyword>
<protein>
    <recommendedName>
        <fullName evidence="4">SOUL heme-binding protein</fullName>
    </recommendedName>
</protein>
<sequence length="219" mass="23172">MRLSAVASKVLLALLALAGALRMGFGVLAWRAANALEQPAYTVLRSLPGGVELRQYAPYLIAEAEVAAPSMREGSARGFRTCAAYLFGKNSARGAAVKMAMTAPVRAVQTASAAAERVKVSFVVPSKYTPRTAPTPLDGDVRVRQLRPHALAVRAFSGPPPSERRVAAERAALVAALDAAGVPLAAGEEGEETLVYGYHDPFFTPGFLRRNEVAVRVQA</sequence>
<evidence type="ECO:0000256" key="1">
    <source>
        <dbReference type="ARBA" id="ARBA00009817"/>
    </source>
</evidence>
<dbReference type="Gene3D" id="3.20.80.10">
    <property type="entry name" value="Regulatory factor, effector binding domain"/>
    <property type="match status" value="1"/>
</dbReference>
<evidence type="ECO:0008006" key="4">
    <source>
        <dbReference type="Google" id="ProtNLM"/>
    </source>
</evidence>
<evidence type="ECO:0000313" key="2">
    <source>
        <dbReference type="EMBL" id="KAL1496262.1"/>
    </source>
</evidence>
<dbReference type="PANTHER" id="PTHR11220:SF58">
    <property type="entry name" value="SOUL HEME-BINDING FAMILY PROTEIN"/>
    <property type="match status" value="1"/>
</dbReference>
<reference evidence="2 3" key="1">
    <citation type="journal article" date="2024" name="Science">
        <title>Giant polyketide synthase enzymes in the biosynthesis of giant marine polyether toxins.</title>
        <authorList>
            <person name="Fallon T.R."/>
            <person name="Shende V.V."/>
            <person name="Wierzbicki I.H."/>
            <person name="Pendleton A.L."/>
            <person name="Watervoot N.F."/>
            <person name="Auber R.P."/>
            <person name="Gonzalez D.J."/>
            <person name="Wisecaver J.H."/>
            <person name="Moore B.S."/>
        </authorList>
    </citation>
    <scope>NUCLEOTIDE SEQUENCE [LARGE SCALE GENOMIC DNA]</scope>
    <source>
        <strain evidence="2 3">12B1</strain>
    </source>
</reference>
<dbReference type="InterPro" id="IPR011256">
    <property type="entry name" value="Reg_factor_effector_dom_sf"/>
</dbReference>
<dbReference type="Pfam" id="PF04832">
    <property type="entry name" value="SOUL"/>
    <property type="match status" value="1"/>
</dbReference>
<dbReference type="SUPFAM" id="SSF55136">
    <property type="entry name" value="Probable bacterial effector-binding domain"/>
    <property type="match status" value="1"/>
</dbReference>
<evidence type="ECO:0000313" key="3">
    <source>
        <dbReference type="Proteomes" id="UP001515480"/>
    </source>
</evidence>
<comment type="caution">
    <text evidence="2">The sequence shown here is derived from an EMBL/GenBank/DDBJ whole genome shotgun (WGS) entry which is preliminary data.</text>
</comment>
<name>A0AB34IDB8_PRYPA</name>
<accession>A0AB34IDB8</accession>
<organism evidence="2 3">
    <name type="scientific">Prymnesium parvum</name>
    <name type="common">Toxic golden alga</name>
    <dbReference type="NCBI Taxonomy" id="97485"/>
    <lineage>
        <taxon>Eukaryota</taxon>
        <taxon>Haptista</taxon>
        <taxon>Haptophyta</taxon>
        <taxon>Prymnesiophyceae</taxon>
        <taxon>Prymnesiales</taxon>
        <taxon>Prymnesiaceae</taxon>
        <taxon>Prymnesium</taxon>
    </lineage>
</organism>
<dbReference type="Proteomes" id="UP001515480">
    <property type="component" value="Unassembled WGS sequence"/>
</dbReference>
<proteinExistence type="inferred from homology"/>
<dbReference type="AlphaFoldDB" id="A0AB34IDB8"/>
<dbReference type="EMBL" id="JBGBPQ010000029">
    <property type="protein sequence ID" value="KAL1496262.1"/>
    <property type="molecule type" value="Genomic_DNA"/>
</dbReference>
<dbReference type="PANTHER" id="PTHR11220">
    <property type="entry name" value="HEME-BINDING PROTEIN-RELATED"/>
    <property type="match status" value="1"/>
</dbReference>
<comment type="similarity">
    <text evidence="1">Belongs to the HEBP family.</text>
</comment>
<dbReference type="InterPro" id="IPR006917">
    <property type="entry name" value="SOUL_heme-bd"/>
</dbReference>
<gene>
    <name evidence="2" type="ORF">AB1Y20_016225</name>
</gene>